<evidence type="ECO:0000259" key="15">
    <source>
        <dbReference type="Pfam" id="PF18962"/>
    </source>
</evidence>
<comment type="cofactor">
    <cofactor evidence="1">
        <name>Zn(2+)</name>
        <dbReference type="ChEBI" id="CHEBI:29105"/>
    </cofactor>
</comment>
<keyword evidence="7 12" id="KW-0732">Signal</keyword>
<accession>A0ABR8JQ29</accession>
<evidence type="ECO:0000256" key="5">
    <source>
        <dbReference type="ARBA" id="ARBA00022670"/>
    </source>
</evidence>
<keyword evidence="5" id="KW-0645">Protease</keyword>
<dbReference type="InterPro" id="IPR027268">
    <property type="entry name" value="Peptidase_M4/M1_CTD_sf"/>
</dbReference>
<evidence type="ECO:0000256" key="2">
    <source>
        <dbReference type="ARBA" id="ARBA00004613"/>
    </source>
</evidence>
<dbReference type="InterPro" id="IPR050371">
    <property type="entry name" value="Fungal_virulence_M36"/>
</dbReference>
<dbReference type="Pfam" id="PF07504">
    <property type="entry name" value="FTP"/>
    <property type="match status" value="1"/>
</dbReference>
<evidence type="ECO:0000259" key="14">
    <source>
        <dbReference type="Pfam" id="PF07504"/>
    </source>
</evidence>
<dbReference type="InterPro" id="IPR026444">
    <property type="entry name" value="Secre_tail"/>
</dbReference>
<sequence length="879" mass="91019">MLPLFLTATHRRLLFCAALLGAMPVLAQPTAPTATVASPVQTQALEYVRAHAASLGLSDADLNDLVVTGSYSDAHNGLRHAFLCQQLNGTAVQGTEVGLHFDAAGKLLSRTGSFVGGLRAAVTRLAAPAVTSSAATATALTHLRQPATAAPEPATLVYLRRPTGALAAAWQVQVRPATGPDAWTVLVDAATGRVLKARNRIIRETRKAGAALPASAPASPQRAQGPAVANGYRVFAAPLESPLHGAATVAVSPADAVASPFGWHDTNGAAGPEYTISRGNNAYAFTPTGNHVVTPGFSPDGGTGLEFDFAHNPALSAQANQPAALTNLFYWANLMHDLSLRYGFSEASGNFQATNYSGVAGGGDYIRAQIGENYSEGYFNPTADGVITPFSYPEIVLGIWQMLLPNALTVAGSGPAAGTYAAMPAPVGRALPLGAPLSGTLVLANDGSSTPSSGCRGTWLNAAQVRGNIAVADFDYDCAYVDKLRAAQQAGARALVLLHSQDFLVHLEMDPADTVGLRIPLVMVTRTDGQRLKTAMASGGPLTASLRGAAAPPDRNGGFDNGVVAHEYAHGISTRLTGGPAGAPNCLDNAEQMGEGWSDFFELWMTTRPGDVGTTPRGIGTYVLSQPTSGPGIRPLPYSTNFAANNATYAFIGQTVNGVNYGDDGFGYPYDSHNIGLVWCTVLWDLNWAMIQRYGYDANLSTGTGGNNKTLQLVMDALKLQPCSPGFLDGRDAILAADRATFGGANQALIWQVFARRGMGSNAVQGSSDDLLDNTAGFLIPTGLATTGPQLAGATLDVYPNPTRGQLTLRLSQGTAAGTAPVAVAVQSMLGQTVWTGTVSATAAAAGAVLDLGTVAPGVYLVRARTAAGVLTRRVVVQP</sequence>
<feature type="signal peptide" evidence="12">
    <location>
        <begin position="1"/>
        <end position="27"/>
    </location>
</feature>
<comment type="subcellular location">
    <subcellularLocation>
        <location evidence="2">Secreted</location>
    </subcellularLocation>
</comment>
<dbReference type="Gene3D" id="1.10.390.10">
    <property type="entry name" value="Neutral Protease Domain 2"/>
    <property type="match status" value="1"/>
</dbReference>
<evidence type="ECO:0000256" key="12">
    <source>
        <dbReference type="SAM" id="SignalP"/>
    </source>
</evidence>
<keyword evidence="4" id="KW-0964">Secreted</keyword>
<dbReference type="RefSeq" id="WP_190922172.1">
    <property type="nucleotide sequence ID" value="NZ_JACXAC010000001.1"/>
</dbReference>
<dbReference type="Gene3D" id="3.10.170.10">
    <property type="match status" value="1"/>
</dbReference>
<dbReference type="InterPro" id="IPR011096">
    <property type="entry name" value="FTP_domain"/>
</dbReference>
<evidence type="ECO:0000256" key="1">
    <source>
        <dbReference type="ARBA" id="ARBA00001947"/>
    </source>
</evidence>
<evidence type="ECO:0000256" key="7">
    <source>
        <dbReference type="ARBA" id="ARBA00022729"/>
    </source>
</evidence>
<dbReference type="PANTHER" id="PTHR33478:SF1">
    <property type="entry name" value="EXTRACELLULAR METALLOPROTEINASE MEP"/>
    <property type="match status" value="1"/>
</dbReference>
<dbReference type="Gene3D" id="3.50.30.30">
    <property type="match status" value="1"/>
</dbReference>
<feature type="domain" description="Secretion system C-terminal sorting" evidence="15">
    <location>
        <begin position="798"/>
        <end position="877"/>
    </location>
</feature>
<evidence type="ECO:0000313" key="17">
    <source>
        <dbReference type="Proteomes" id="UP000606003"/>
    </source>
</evidence>
<dbReference type="InterPro" id="IPR003137">
    <property type="entry name" value="PA_domain"/>
</dbReference>
<feature type="domain" description="PA" evidence="13">
    <location>
        <begin position="438"/>
        <end position="532"/>
    </location>
</feature>
<keyword evidence="9" id="KW-0862">Zinc</keyword>
<reference evidence="16 17" key="1">
    <citation type="submission" date="2020-09" db="EMBL/GenBank/DDBJ databases">
        <authorList>
            <person name="Kim M.K."/>
        </authorList>
    </citation>
    <scope>NUCLEOTIDE SEQUENCE [LARGE SCALE GENOMIC DNA]</scope>
    <source>
        <strain evidence="16 17">BT189</strain>
    </source>
</reference>
<keyword evidence="10" id="KW-0482">Metalloprotease</keyword>
<comment type="similarity">
    <text evidence="3">Belongs to the peptidase M36 family.</text>
</comment>
<dbReference type="Pfam" id="PF18962">
    <property type="entry name" value="Por_Secre_tail"/>
    <property type="match status" value="1"/>
</dbReference>
<comment type="caution">
    <text evidence="16">The sequence shown here is derived from an EMBL/GenBank/DDBJ whole genome shotgun (WGS) entry which is preliminary data.</text>
</comment>
<gene>
    <name evidence="16" type="ORF">IC234_02100</name>
</gene>
<dbReference type="Pfam" id="PF02225">
    <property type="entry name" value="PA"/>
    <property type="match status" value="1"/>
</dbReference>
<keyword evidence="8" id="KW-0378">Hydrolase</keyword>
<proteinExistence type="inferred from homology"/>
<feature type="domain" description="FTP" evidence="14">
    <location>
        <begin position="64"/>
        <end position="114"/>
    </location>
</feature>
<evidence type="ECO:0000256" key="10">
    <source>
        <dbReference type="ARBA" id="ARBA00023049"/>
    </source>
</evidence>
<dbReference type="Pfam" id="PF02128">
    <property type="entry name" value="Peptidase_M36"/>
    <property type="match status" value="1"/>
</dbReference>
<dbReference type="Proteomes" id="UP000606003">
    <property type="component" value="Unassembled WGS sequence"/>
</dbReference>
<evidence type="ECO:0000313" key="16">
    <source>
        <dbReference type="EMBL" id="MBD2720901.1"/>
    </source>
</evidence>
<evidence type="ECO:0000256" key="4">
    <source>
        <dbReference type="ARBA" id="ARBA00022525"/>
    </source>
</evidence>
<evidence type="ECO:0000259" key="13">
    <source>
        <dbReference type="Pfam" id="PF02225"/>
    </source>
</evidence>
<evidence type="ECO:0000256" key="11">
    <source>
        <dbReference type="ARBA" id="ARBA00023145"/>
    </source>
</evidence>
<feature type="chain" id="PRO_5045950999" evidence="12">
    <location>
        <begin position="28"/>
        <end position="879"/>
    </location>
</feature>
<keyword evidence="6" id="KW-0479">Metal-binding</keyword>
<keyword evidence="17" id="KW-1185">Reference proteome</keyword>
<evidence type="ECO:0000256" key="3">
    <source>
        <dbReference type="ARBA" id="ARBA00006006"/>
    </source>
</evidence>
<protein>
    <submittedName>
        <fullName evidence="16">M36 family metallopeptidase</fullName>
    </submittedName>
</protein>
<evidence type="ECO:0000256" key="8">
    <source>
        <dbReference type="ARBA" id="ARBA00022801"/>
    </source>
</evidence>
<evidence type="ECO:0000256" key="9">
    <source>
        <dbReference type="ARBA" id="ARBA00022833"/>
    </source>
</evidence>
<dbReference type="NCBIfam" id="TIGR04183">
    <property type="entry name" value="Por_Secre_tail"/>
    <property type="match status" value="1"/>
</dbReference>
<name>A0ABR8JQ29_9BACT</name>
<dbReference type="EMBL" id="JACXAC010000001">
    <property type="protein sequence ID" value="MBD2720901.1"/>
    <property type="molecule type" value="Genomic_DNA"/>
</dbReference>
<dbReference type="PANTHER" id="PTHR33478">
    <property type="entry name" value="EXTRACELLULAR METALLOPROTEINASE MEP"/>
    <property type="match status" value="1"/>
</dbReference>
<evidence type="ECO:0000256" key="6">
    <source>
        <dbReference type="ARBA" id="ARBA00022723"/>
    </source>
</evidence>
<keyword evidence="11" id="KW-0865">Zymogen</keyword>
<organism evidence="16 17">
    <name type="scientific">Hymenobacter armeniacus</name>
    <dbReference type="NCBI Taxonomy" id="2771358"/>
    <lineage>
        <taxon>Bacteria</taxon>
        <taxon>Pseudomonadati</taxon>
        <taxon>Bacteroidota</taxon>
        <taxon>Cytophagia</taxon>
        <taxon>Cytophagales</taxon>
        <taxon>Hymenobacteraceae</taxon>
        <taxon>Hymenobacter</taxon>
    </lineage>
</organism>
<dbReference type="InterPro" id="IPR001842">
    <property type="entry name" value="Peptidase_M36"/>
</dbReference>
<dbReference type="SUPFAM" id="SSF55486">
    <property type="entry name" value="Metalloproteases ('zincins'), catalytic domain"/>
    <property type="match status" value="1"/>
</dbReference>